<feature type="region of interest" description="Disordered" evidence="1">
    <location>
        <begin position="104"/>
        <end position="127"/>
    </location>
</feature>
<gene>
    <name evidence="3" type="ORF">HJ588_05545</name>
</gene>
<sequence>MFAVIVAGRAIVTRDPGALVNALIILALSFVANVGVVRAAITPTFWRPAGAWRRRAWTEVDCVLGPGRYDDTTELRMRDGAVVSTGFPADLAARIAEISGKPLQVPEPKKVTPAQAPSSPWRRPEPTIQERAERLHARHVELMKDAPQGTPKEDQT</sequence>
<keyword evidence="2" id="KW-0812">Transmembrane</keyword>
<comment type="caution">
    <text evidence="3">The sequence shown here is derived from an EMBL/GenBank/DDBJ whole genome shotgun (WGS) entry which is preliminary data.</text>
</comment>
<evidence type="ECO:0000256" key="2">
    <source>
        <dbReference type="SAM" id="Phobius"/>
    </source>
</evidence>
<dbReference type="RefSeq" id="WP_171152834.1">
    <property type="nucleotide sequence ID" value="NZ_JABENB010000001.1"/>
</dbReference>
<evidence type="ECO:0000256" key="1">
    <source>
        <dbReference type="SAM" id="MobiDB-lite"/>
    </source>
</evidence>
<keyword evidence="2" id="KW-1133">Transmembrane helix</keyword>
<proteinExistence type="predicted"/>
<name>A0A849AFT4_9MICO</name>
<organism evidence="3 4">
    <name type="scientific">Flexivirga aerilata</name>
    <dbReference type="NCBI Taxonomy" id="1656889"/>
    <lineage>
        <taxon>Bacteria</taxon>
        <taxon>Bacillati</taxon>
        <taxon>Actinomycetota</taxon>
        <taxon>Actinomycetes</taxon>
        <taxon>Micrococcales</taxon>
        <taxon>Dermacoccaceae</taxon>
        <taxon>Flexivirga</taxon>
    </lineage>
</organism>
<protein>
    <submittedName>
        <fullName evidence="3">Uncharacterized protein</fullName>
    </submittedName>
</protein>
<dbReference type="Proteomes" id="UP000557772">
    <property type="component" value="Unassembled WGS sequence"/>
</dbReference>
<keyword evidence="4" id="KW-1185">Reference proteome</keyword>
<dbReference type="EMBL" id="JABENB010000001">
    <property type="protein sequence ID" value="NNG38737.1"/>
    <property type="molecule type" value="Genomic_DNA"/>
</dbReference>
<keyword evidence="2" id="KW-0472">Membrane</keyword>
<dbReference type="AlphaFoldDB" id="A0A849AFT4"/>
<evidence type="ECO:0000313" key="4">
    <source>
        <dbReference type="Proteomes" id="UP000557772"/>
    </source>
</evidence>
<evidence type="ECO:0000313" key="3">
    <source>
        <dbReference type="EMBL" id="NNG38737.1"/>
    </source>
</evidence>
<reference evidence="3 4" key="1">
    <citation type="submission" date="2020-05" db="EMBL/GenBank/DDBJ databases">
        <title>Flexivirga sp. ID2601S isolated from air conditioner.</title>
        <authorList>
            <person name="Kim D.H."/>
        </authorList>
    </citation>
    <scope>NUCLEOTIDE SEQUENCE [LARGE SCALE GENOMIC DNA]</scope>
    <source>
        <strain evidence="3 4">ID2601S</strain>
    </source>
</reference>
<accession>A0A849AFT4</accession>
<feature type="transmembrane region" description="Helical" evidence="2">
    <location>
        <begin position="22"/>
        <end position="46"/>
    </location>
</feature>